<dbReference type="PATRIC" id="fig|1703.10.peg.264"/>
<dbReference type="KEGG" id="blin:BLSMQ_0256"/>
<keyword evidence="3" id="KW-0808">Transferase</keyword>
<accession>A0A2A3X3W6</accession>
<dbReference type="PROSITE" id="PS51729">
    <property type="entry name" value="GNAT_YJDJ"/>
    <property type="match status" value="1"/>
</dbReference>
<protein>
    <submittedName>
        <fullName evidence="3">N-acetyltransferase</fullName>
    </submittedName>
</protein>
<dbReference type="InterPro" id="IPR031165">
    <property type="entry name" value="GNAT_YJDJ"/>
</dbReference>
<dbReference type="eggNOG" id="COG2388">
    <property type="taxonomic scope" value="Bacteria"/>
</dbReference>
<gene>
    <name evidence="2" type="ORF">BLSMQ_0256</name>
    <name evidence="3" type="ORF">CIK79_09290</name>
</gene>
<organism evidence="2 4">
    <name type="scientific">Brevibacterium aurantiacum</name>
    <dbReference type="NCBI Taxonomy" id="273384"/>
    <lineage>
        <taxon>Bacteria</taxon>
        <taxon>Bacillati</taxon>
        <taxon>Actinomycetota</taxon>
        <taxon>Actinomycetes</taxon>
        <taxon>Micrococcales</taxon>
        <taxon>Brevibacteriaceae</taxon>
        <taxon>Brevibacterium</taxon>
    </lineage>
</organism>
<sequence>MSEALTDKTGETVTVELDEARGAYVIRDAAGTDAGRAFFLTAPDGERIFHHTEVDEAFGGRGLSKVLVAQSLKASREQGVTVVPVCPLFVRKLSESGDEYLAQGGKFRRATGADIDFVKREA</sequence>
<evidence type="ECO:0000313" key="3">
    <source>
        <dbReference type="EMBL" id="PCC18465.1"/>
    </source>
</evidence>
<dbReference type="Proteomes" id="UP000218377">
    <property type="component" value="Unassembled WGS sequence"/>
</dbReference>
<reference evidence="4" key="2">
    <citation type="submission" date="2016-09" db="EMBL/GenBank/DDBJ databases">
        <title>Complete Genome Sequence of Brevibacterium linens SMQ-1335.</title>
        <authorList>
            <person name="de Melo A.G."/>
            <person name="Labrie S.J."/>
            <person name="Dumaresq J."/>
            <person name="Roberts R.J."/>
            <person name="Tremblay D.M."/>
            <person name="Moineau S."/>
        </authorList>
    </citation>
    <scope>NUCLEOTIDE SEQUENCE [LARGE SCALE GENOMIC DNA]</scope>
    <source>
        <strain evidence="4">SMQ-1335</strain>
    </source>
</reference>
<dbReference type="SUPFAM" id="SSF55729">
    <property type="entry name" value="Acyl-CoA N-acyltransferases (Nat)"/>
    <property type="match status" value="1"/>
</dbReference>
<feature type="domain" description="N-acetyltransferase" evidence="1">
    <location>
        <begin position="16"/>
        <end position="105"/>
    </location>
</feature>
<dbReference type="GO" id="GO:0016740">
    <property type="term" value="F:transferase activity"/>
    <property type="evidence" value="ECO:0007669"/>
    <property type="project" value="UniProtKB-KW"/>
</dbReference>
<dbReference type="OrthoDB" id="5405911at2"/>
<accession>A0A1D7VYX8</accession>
<dbReference type="Proteomes" id="UP000094793">
    <property type="component" value="Chromosome"/>
</dbReference>
<evidence type="ECO:0000313" key="4">
    <source>
        <dbReference type="Proteomes" id="UP000094793"/>
    </source>
</evidence>
<dbReference type="Pfam" id="PF14542">
    <property type="entry name" value="Acetyltransf_CG"/>
    <property type="match status" value="1"/>
</dbReference>
<dbReference type="Gene3D" id="3.40.630.30">
    <property type="match status" value="1"/>
</dbReference>
<dbReference type="InterPro" id="IPR016181">
    <property type="entry name" value="Acyl_CoA_acyltransferase"/>
</dbReference>
<dbReference type="EMBL" id="CP017150">
    <property type="protein sequence ID" value="AOP51976.1"/>
    <property type="molecule type" value="Genomic_DNA"/>
</dbReference>
<evidence type="ECO:0000313" key="5">
    <source>
        <dbReference type="Proteomes" id="UP000218377"/>
    </source>
</evidence>
<proteinExistence type="predicted"/>
<evidence type="ECO:0000259" key="1">
    <source>
        <dbReference type="PROSITE" id="PS51729"/>
    </source>
</evidence>
<dbReference type="RefSeq" id="WP_009882167.1">
    <property type="nucleotide sequence ID" value="NZ_AAGP01000005.1"/>
</dbReference>
<dbReference type="EMBL" id="NRGX01000001">
    <property type="protein sequence ID" value="PCC18465.1"/>
    <property type="molecule type" value="Genomic_DNA"/>
</dbReference>
<name>A0A1D7VYX8_BREAU</name>
<reference evidence="3 5" key="3">
    <citation type="journal article" date="2017" name="Elife">
        <title>Extensive horizontal gene transfer in cheese-associated bacteria.</title>
        <authorList>
            <person name="Bonham K.S."/>
            <person name="Wolfe B.E."/>
            <person name="Dutton R.J."/>
        </authorList>
    </citation>
    <scope>NUCLEOTIDE SEQUENCE [LARGE SCALE GENOMIC DNA]</scope>
    <source>
        <strain evidence="3 5">JB5</strain>
    </source>
</reference>
<reference evidence="2" key="1">
    <citation type="submission" date="2016-09" db="EMBL/GenBank/DDBJ databases">
        <title>Complete Genome Sequence of Brevibacterium aurantiacum SMQ-1335.</title>
        <authorList>
            <person name="de Melo A.G."/>
            <person name="Labrie S.J."/>
            <person name="Dumaresq J."/>
            <person name="Roberts R.J."/>
            <person name="Tremblay D.M."/>
            <person name="Moineau S."/>
        </authorList>
    </citation>
    <scope>NUCLEOTIDE SEQUENCE</scope>
    <source>
        <strain evidence="2">SMQ-1335</strain>
    </source>
</reference>
<evidence type="ECO:0000313" key="2">
    <source>
        <dbReference type="EMBL" id="AOP51976.1"/>
    </source>
</evidence>
<dbReference type="AlphaFoldDB" id="A0A1D7VYX8"/>